<sequence>MKLIIANWKNNPKTSAQAKRLFLSVKKRVGQLKSVEIVICPPFLYLPELSTGISLLKLGGQDCSWGGSVPLTGGVTPSMLKSFGAEYVILGHSERRRYFQETDALINRKIKSALKSGLKVIFCVGEDPRNQIKKGLKGIRGGVVPQVAVVYEPLSAISTQKGSPIVPAELRQKKALIQNALKQMFSRATAQKVKILYGGSVDEKNIKDLLKTTDMDGFLIGQASLSSSRFLKIVQFCNRNL</sequence>
<dbReference type="GO" id="GO:0006096">
    <property type="term" value="P:glycolytic process"/>
    <property type="evidence" value="ECO:0007669"/>
    <property type="project" value="UniProtKB-UniPathway"/>
</dbReference>
<dbReference type="SUPFAM" id="SSF51351">
    <property type="entry name" value="Triosephosphate isomerase (TIM)"/>
    <property type="match status" value="1"/>
</dbReference>
<comment type="similarity">
    <text evidence="1 3">Belongs to the triosephosphate isomerase family.</text>
</comment>
<dbReference type="EC" id="5.3.1.1" evidence="3"/>
<dbReference type="EMBL" id="MHTO01000017">
    <property type="protein sequence ID" value="OHA62333.1"/>
    <property type="molecule type" value="Genomic_DNA"/>
</dbReference>
<comment type="catalytic activity">
    <reaction evidence="3">
        <text>D-glyceraldehyde 3-phosphate = dihydroxyacetone phosphate</text>
        <dbReference type="Rhea" id="RHEA:18585"/>
        <dbReference type="ChEBI" id="CHEBI:57642"/>
        <dbReference type="ChEBI" id="CHEBI:59776"/>
        <dbReference type="EC" id="5.3.1.1"/>
    </reaction>
</comment>
<gene>
    <name evidence="4" type="ORF">A2117_00545</name>
</gene>
<dbReference type="GO" id="GO:0046166">
    <property type="term" value="P:glyceraldehyde-3-phosphate biosynthetic process"/>
    <property type="evidence" value="ECO:0007669"/>
    <property type="project" value="TreeGrafter"/>
</dbReference>
<dbReference type="InterPro" id="IPR035990">
    <property type="entry name" value="TIM_sf"/>
</dbReference>
<dbReference type="GO" id="GO:0004807">
    <property type="term" value="F:triose-phosphate isomerase activity"/>
    <property type="evidence" value="ECO:0007669"/>
    <property type="project" value="UniProtKB-EC"/>
</dbReference>
<dbReference type="Gene3D" id="3.20.20.70">
    <property type="entry name" value="Aldolase class I"/>
    <property type="match status" value="1"/>
</dbReference>
<evidence type="ECO:0000256" key="1">
    <source>
        <dbReference type="ARBA" id="ARBA00007422"/>
    </source>
</evidence>
<dbReference type="AlphaFoldDB" id="A0A1G2QPD0"/>
<dbReference type="InterPro" id="IPR013785">
    <property type="entry name" value="Aldolase_TIM"/>
</dbReference>
<comment type="pathway">
    <text evidence="3">Carbohydrate degradation; glycolysis; D-glyceraldehyde 3-phosphate from glycerone phosphate: step 1/1.</text>
</comment>
<keyword evidence="3" id="KW-0324">Glycolysis</keyword>
<dbReference type="GO" id="GO:0005829">
    <property type="term" value="C:cytosol"/>
    <property type="evidence" value="ECO:0007669"/>
    <property type="project" value="TreeGrafter"/>
</dbReference>
<dbReference type="Pfam" id="PF00121">
    <property type="entry name" value="TIM"/>
    <property type="match status" value="1"/>
</dbReference>
<evidence type="ECO:0000313" key="4">
    <source>
        <dbReference type="EMBL" id="OHA62333.1"/>
    </source>
</evidence>
<dbReference type="UniPathway" id="UPA00109">
    <property type="reaction ID" value="UER00189"/>
</dbReference>
<dbReference type="PANTHER" id="PTHR21139:SF42">
    <property type="entry name" value="TRIOSEPHOSPHATE ISOMERASE"/>
    <property type="match status" value="1"/>
</dbReference>
<keyword evidence="3" id="KW-0312">Gluconeogenesis</keyword>
<evidence type="ECO:0000313" key="5">
    <source>
        <dbReference type="Proteomes" id="UP000179245"/>
    </source>
</evidence>
<evidence type="ECO:0000256" key="3">
    <source>
        <dbReference type="RuleBase" id="RU363013"/>
    </source>
</evidence>
<dbReference type="CDD" id="cd00311">
    <property type="entry name" value="TIM"/>
    <property type="match status" value="1"/>
</dbReference>
<dbReference type="Proteomes" id="UP000179245">
    <property type="component" value="Unassembled WGS sequence"/>
</dbReference>
<dbReference type="GO" id="GO:0006094">
    <property type="term" value="P:gluconeogenesis"/>
    <property type="evidence" value="ECO:0007669"/>
    <property type="project" value="UniProtKB-UniPathway"/>
</dbReference>
<comment type="pathway">
    <text evidence="3">Carbohydrate biosynthesis; gluconeogenesis.</text>
</comment>
<protein>
    <recommendedName>
        <fullName evidence="3">Triosephosphate isomerase</fullName>
        <ecNumber evidence="3">5.3.1.1</ecNumber>
    </recommendedName>
</protein>
<dbReference type="PANTHER" id="PTHR21139">
    <property type="entry name" value="TRIOSEPHOSPHATE ISOMERASE"/>
    <property type="match status" value="1"/>
</dbReference>
<proteinExistence type="inferred from homology"/>
<comment type="subunit">
    <text evidence="3">Homodimer.</text>
</comment>
<keyword evidence="3" id="KW-0963">Cytoplasm</keyword>
<dbReference type="PROSITE" id="PS51440">
    <property type="entry name" value="TIM_2"/>
    <property type="match status" value="1"/>
</dbReference>
<name>A0A1G2QPD0_9BACT</name>
<dbReference type="UniPathway" id="UPA00138"/>
<comment type="subcellular location">
    <subcellularLocation>
        <location evidence="3">Cytoplasm</location>
    </subcellularLocation>
</comment>
<comment type="caution">
    <text evidence="4">The sequence shown here is derived from an EMBL/GenBank/DDBJ whole genome shotgun (WGS) entry which is preliminary data.</text>
</comment>
<dbReference type="STRING" id="1802443.A2117_00545"/>
<keyword evidence="2 3" id="KW-0413">Isomerase</keyword>
<evidence type="ECO:0000256" key="2">
    <source>
        <dbReference type="ARBA" id="ARBA00023235"/>
    </source>
</evidence>
<dbReference type="GO" id="GO:0019563">
    <property type="term" value="P:glycerol catabolic process"/>
    <property type="evidence" value="ECO:0007669"/>
    <property type="project" value="TreeGrafter"/>
</dbReference>
<organism evidence="4 5">
    <name type="scientific">Candidatus Wildermuthbacteria bacterium GWA2_46_15</name>
    <dbReference type="NCBI Taxonomy" id="1802443"/>
    <lineage>
        <taxon>Bacteria</taxon>
        <taxon>Candidatus Wildermuthiibacteriota</taxon>
    </lineage>
</organism>
<reference evidence="4 5" key="1">
    <citation type="journal article" date="2016" name="Nat. Commun.">
        <title>Thousands of microbial genomes shed light on interconnected biogeochemical processes in an aquifer system.</title>
        <authorList>
            <person name="Anantharaman K."/>
            <person name="Brown C.T."/>
            <person name="Hug L.A."/>
            <person name="Sharon I."/>
            <person name="Castelle C.J."/>
            <person name="Probst A.J."/>
            <person name="Thomas B.C."/>
            <person name="Singh A."/>
            <person name="Wilkins M.J."/>
            <person name="Karaoz U."/>
            <person name="Brodie E.L."/>
            <person name="Williams K.H."/>
            <person name="Hubbard S.S."/>
            <person name="Banfield J.F."/>
        </authorList>
    </citation>
    <scope>NUCLEOTIDE SEQUENCE [LARGE SCALE GENOMIC DNA]</scope>
</reference>
<dbReference type="InterPro" id="IPR000652">
    <property type="entry name" value="Triosephosphate_isomerase"/>
</dbReference>
<accession>A0A1G2QPD0</accession>